<protein>
    <submittedName>
        <fullName evidence="1">Uncharacterized protein</fullName>
    </submittedName>
</protein>
<dbReference type="Proteomes" id="UP001153269">
    <property type="component" value="Unassembled WGS sequence"/>
</dbReference>
<gene>
    <name evidence="1" type="ORF">PLEPLA_LOCUS6617</name>
</gene>
<keyword evidence="2" id="KW-1185">Reference proteome</keyword>
<organism evidence="1 2">
    <name type="scientific">Pleuronectes platessa</name>
    <name type="common">European plaice</name>
    <dbReference type="NCBI Taxonomy" id="8262"/>
    <lineage>
        <taxon>Eukaryota</taxon>
        <taxon>Metazoa</taxon>
        <taxon>Chordata</taxon>
        <taxon>Craniata</taxon>
        <taxon>Vertebrata</taxon>
        <taxon>Euteleostomi</taxon>
        <taxon>Actinopterygii</taxon>
        <taxon>Neopterygii</taxon>
        <taxon>Teleostei</taxon>
        <taxon>Neoteleostei</taxon>
        <taxon>Acanthomorphata</taxon>
        <taxon>Carangaria</taxon>
        <taxon>Pleuronectiformes</taxon>
        <taxon>Pleuronectoidei</taxon>
        <taxon>Pleuronectidae</taxon>
        <taxon>Pleuronectes</taxon>
    </lineage>
</organism>
<comment type="caution">
    <text evidence="1">The sequence shown here is derived from an EMBL/GenBank/DDBJ whole genome shotgun (WGS) entry which is preliminary data.</text>
</comment>
<dbReference type="EMBL" id="CADEAL010000340">
    <property type="protein sequence ID" value="CAB1418791.1"/>
    <property type="molecule type" value="Genomic_DNA"/>
</dbReference>
<reference evidence="1" key="1">
    <citation type="submission" date="2020-03" db="EMBL/GenBank/DDBJ databases">
        <authorList>
            <person name="Weist P."/>
        </authorList>
    </citation>
    <scope>NUCLEOTIDE SEQUENCE</scope>
</reference>
<name>A0A9N7TTB7_PLEPL</name>
<proteinExistence type="predicted"/>
<accession>A0A9N7TTB7</accession>
<evidence type="ECO:0000313" key="1">
    <source>
        <dbReference type="EMBL" id="CAB1418791.1"/>
    </source>
</evidence>
<dbReference type="AlphaFoldDB" id="A0A9N7TTB7"/>
<sequence>MVWGGISMEGRTDLYRLENGSLNGAQRKFNKEDLNPHTYQLTAAGPKYCSVNAATRTTPPPPQSPPVLR</sequence>
<evidence type="ECO:0000313" key="2">
    <source>
        <dbReference type="Proteomes" id="UP001153269"/>
    </source>
</evidence>